<dbReference type="GO" id="GO:0006435">
    <property type="term" value="P:threonyl-tRNA aminoacylation"/>
    <property type="evidence" value="ECO:0007669"/>
    <property type="project" value="UniProtKB-UniRule"/>
</dbReference>
<evidence type="ECO:0000256" key="3">
    <source>
        <dbReference type="ARBA" id="ARBA00022555"/>
    </source>
</evidence>
<keyword evidence="9 13" id="KW-0694">RNA-binding</keyword>
<dbReference type="SMART" id="SM00863">
    <property type="entry name" value="tRNA_SAD"/>
    <property type="match status" value="1"/>
</dbReference>
<dbReference type="GO" id="GO:0004829">
    <property type="term" value="F:threonine-tRNA ligase activity"/>
    <property type="evidence" value="ECO:0007669"/>
    <property type="project" value="UniProtKB-UniRule"/>
</dbReference>
<dbReference type="SUPFAM" id="SSF55681">
    <property type="entry name" value="Class II aaRS and biotin synthetases"/>
    <property type="match status" value="1"/>
</dbReference>
<keyword evidence="2 13" id="KW-0963">Cytoplasm</keyword>
<dbReference type="CDD" id="cd00860">
    <property type="entry name" value="ThrRS_anticodon"/>
    <property type="match status" value="1"/>
</dbReference>
<dbReference type="InterPro" id="IPR012947">
    <property type="entry name" value="tRNA_SAD"/>
</dbReference>
<feature type="binding site" evidence="13">
    <location>
        <position position="457"/>
    </location>
    <ligand>
        <name>Zn(2+)</name>
        <dbReference type="ChEBI" id="CHEBI:29105"/>
        <note>catalytic</note>
    </ligand>
</feature>
<feature type="binding site" evidence="13">
    <location>
        <position position="275"/>
    </location>
    <ligand>
        <name>Zn(2+)</name>
        <dbReference type="ChEBI" id="CHEBI:29105"/>
        <note>catalytic</note>
    </ligand>
</feature>
<evidence type="ECO:0000256" key="6">
    <source>
        <dbReference type="ARBA" id="ARBA00022741"/>
    </source>
</evidence>
<dbReference type="SUPFAM" id="SSF52954">
    <property type="entry name" value="Class II aaRS ABD-related"/>
    <property type="match status" value="1"/>
</dbReference>
<keyword evidence="6 13" id="KW-0547">Nucleotide-binding</keyword>
<dbReference type="CDD" id="cd00771">
    <property type="entry name" value="ThrRS_core"/>
    <property type="match status" value="1"/>
</dbReference>
<dbReference type="GO" id="GO:0005524">
    <property type="term" value="F:ATP binding"/>
    <property type="evidence" value="ECO:0007669"/>
    <property type="project" value="UniProtKB-UniRule"/>
</dbReference>
<dbReference type="InterPro" id="IPR047246">
    <property type="entry name" value="ThrRS_anticodon"/>
</dbReference>
<evidence type="ECO:0000256" key="2">
    <source>
        <dbReference type="ARBA" id="ARBA00022490"/>
    </source>
</evidence>
<keyword evidence="3 13" id="KW-0820">tRNA-binding</keyword>
<evidence type="ECO:0000313" key="15">
    <source>
        <dbReference type="EMBL" id="OGC82266.1"/>
    </source>
</evidence>
<evidence type="ECO:0000256" key="7">
    <source>
        <dbReference type="ARBA" id="ARBA00022833"/>
    </source>
</evidence>
<evidence type="ECO:0000256" key="5">
    <source>
        <dbReference type="ARBA" id="ARBA00022723"/>
    </source>
</evidence>
<dbReference type="InterPro" id="IPR033728">
    <property type="entry name" value="ThrRS_core"/>
</dbReference>
<dbReference type="EC" id="6.1.1.3" evidence="13"/>
<evidence type="ECO:0000256" key="13">
    <source>
        <dbReference type="HAMAP-Rule" id="MF_00184"/>
    </source>
</evidence>
<dbReference type="Gene3D" id="3.30.930.10">
    <property type="entry name" value="Bira Bifunctional Protein, Domain 2"/>
    <property type="match status" value="1"/>
</dbReference>
<sequence length="587" mass="67982">MSTKNDSKIERMRHSSAHVLAMAVMEMFPEAKLAIGPTVENGFYYDVDLPRTLIPEDLALLEEKMKKYIKMDLSFEHYFEPKAKAIEFLKKIKQDYKVEMAEELDVPEISFYKNGSVFVDMCEGPHLESTKQIGAFKLTKIAGAYWRGDEKNKMLQRIYGVCFETKKELDAYLHQQEEAKKRDHRLLGQQLKLFTSSPLVGAGLPLLQPNGAIIRRELEEYLWQLHKDRGYVRVWTPHIAKYELYVTSGHAEKFGDELFSVKGKEEDFILKPMNCPHHMQIFADNQFSYRDMPIRYFEPATVYRDEKSGQLGGLTRVRSITQDDGHLFCRTSQMGEEFKTIISIIKEFYTTMGMMDQYWVRLSLRDPEHKEKYLGTDEVWNTAEGSLKDLCEAEKLPYKSVEGEAAFYGPKLDFMFKDAIGREWQLATIQCDFNLPIRFDLSFTNEAGEKERPVVIHRAISGALERFMGVMIEHFAGAFPTWLAPLQVQIIPIAETHHDFAKKITEDLRKAGIRVHIDDRNESLGKRIREAEVQKIPYMLVIGDKEVEKDSVAARNLHTKKQEVMTVTEFQKMIVEEVKDRALPKIA</sequence>
<dbReference type="Pfam" id="PF00587">
    <property type="entry name" value="tRNA-synt_2b"/>
    <property type="match status" value="1"/>
</dbReference>
<keyword evidence="5 13" id="KW-0479">Metal-binding</keyword>
<evidence type="ECO:0000256" key="1">
    <source>
        <dbReference type="ARBA" id="ARBA00008226"/>
    </source>
</evidence>
<dbReference type="InterPro" id="IPR045864">
    <property type="entry name" value="aa-tRNA-synth_II/BPL/LPL"/>
</dbReference>
<dbReference type="FunFam" id="3.30.980.10:FF:000005">
    <property type="entry name" value="Threonyl-tRNA synthetase, mitochondrial"/>
    <property type="match status" value="1"/>
</dbReference>
<organism evidence="15 16">
    <name type="scientific">Candidatus Abawacabacteria bacterium RBG_16_42_10</name>
    <dbReference type="NCBI Taxonomy" id="1817814"/>
    <lineage>
        <taxon>Bacteria</taxon>
        <taxon>Candidatus Abawacaibacteriota</taxon>
    </lineage>
</organism>
<dbReference type="FunFam" id="3.40.50.800:FF:000001">
    <property type="entry name" value="Threonine--tRNA ligase"/>
    <property type="match status" value="1"/>
</dbReference>
<dbReference type="InterPro" id="IPR018163">
    <property type="entry name" value="Thr/Ala-tRNA-synth_IIc_edit"/>
</dbReference>
<name>A0A1F4XKU1_9BACT</name>
<comment type="caution">
    <text evidence="15">The sequence shown here is derived from an EMBL/GenBank/DDBJ whole genome shotgun (WGS) entry which is preliminary data.</text>
</comment>
<evidence type="ECO:0000259" key="14">
    <source>
        <dbReference type="PROSITE" id="PS50862"/>
    </source>
</evidence>
<dbReference type="Pfam" id="PF07973">
    <property type="entry name" value="tRNA_SAD"/>
    <property type="match status" value="1"/>
</dbReference>
<dbReference type="PRINTS" id="PR01047">
    <property type="entry name" value="TRNASYNTHTHR"/>
</dbReference>
<dbReference type="Pfam" id="PF03129">
    <property type="entry name" value="HGTP_anticodon"/>
    <property type="match status" value="1"/>
</dbReference>
<evidence type="ECO:0000256" key="4">
    <source>
        <dbReference type="ARBA" id="ARBA00022598"/>
    </source>
</evidence>
<dbReference type="EMBL" id="MEWR01000008">
    <property type="protein sequence ID" value="OGC82266.1"/>
    <property type="molecule type" value="Genomic_DNA"/>
</dbReference>
<accession>A0A1F4XKU1</accession>
<dbReference type="HAMAP" id="MF_00184">
    <property type="entry name" value="Thr_tRNA_synth"/>
    <property type="match status" value="1"/>
</dbReference>
<evidence type="ECO:0000256" key="8">
    <source>
        <dbReference type="ARBA" id="ARBA00022840"/>
    </source>
</evidence>
<dbReference type="Gene3D" id="3.30.54.20">
    <property type="match status" value="1"/>
</dbReference>
<dbReference type="PROSITE" id="PS50862">
    <property type="entry name" value="AA_TRNA_LIGASE_II"/>
    <property type="match status" value="1"/>
</dbReference>
<dbReference type="InterPro" id="IPR002320">
    <property type="entry name" value="Thr-tRNA-ligase_IIa"/>
</dbReference>
<proteinExistence type="inferred from homology"/>
<keyword evidence="8 13" id="KW-0067">ATP-binding</keyword>
<comment type="similarity">
    <text evidence="1 13">Belongs to the class-II aminoacyl-tRNA synthetase family.</text>
</comment>
<dbReference type="STRING" id="1817814.A2V81_01885"/>
<dbReference type="FunFam" id="3.30.930.10:FF:000002">
    <property type="entry name" value="Threonine--tRNA ligase"/>
    <property type="match status" value="1"/>
</dbReference>
<evidence type="ECO:0000313" key="16">
    <source>
        <dbReference type="Proteomes" id="UP000177614"/>
    </source>
</evidence>
<protein>
    <recommendedName>
        <fullName evidence="13">Threonine--tRNA ligase</fullName>
        <ecNumber evidence="13">6.1.1.3</ecNumber>
    </recommendedName>
    <alternativeName>
        <fullName evidence="13">Threonyl-tRNA synthetase</fullName>
        <shortName evidence="13">ThrRS</shortName>
    </alternativeName>
</protein>
<comment type="cofactor">
    <cofactor evidence="13">
        <name>Zn(2+)</name>
        <dbReference type="ChEBI" id="CHEBI:29105"/>
    </cofactor>
    <text evidence="13">Binds 1 zinc ion per subunit.</text>
</comment>
<dbReference type="InterPro" id="IPR004154">
    <property type="entry name" value="Anticodon-bd"/>
</dbReference>
<evidence type="ECO:0000256" key="12">
    <source>
        <dbReference type="ARBA" id="ARBA00049515"/>
    </source>
</evidence>
<dbReference type="GO" id="GO:0005737">
    <property type="term" value="C:cytoplasm"/>
    <property type="evidence" value="ECO:0007669"/>
    <property type="project" value="UniProtKB-SubCell"/>
</dbReference>
<gene>
    <name evidence="13" type="primary">thrS</name>
    <name evidence="15" type="ORF">A2V81_01885</name>
</gene>
<keyword evidence="10 13" id="KW-0648">Protein biosynthesis</keyword>
<feature type="binding site" evidence="13">
    <location>
        <position position="326"/>
    </location>
    <ligand>
        <name>Zn(2+)</name>
        <dbReference type="ChEBI" id="CHEBI:29105"/>
        <note>catalytic</note>
    </ligand>
</feature>
<dbReference type="AlphaFoldDB" id="A0A1F4XKU1"/>
<comment type="subcellular location">
    <subcellularLocation>
        <location evidence="13">Cytoplasm</location>
    </subcellularLocation>
</comment>
<comment type="subunit">
    <text evidence="13">Homodimer.</text>
</comment>
<dbReference type="Proteomes" id="UP000177614">
    <property type="component" value="Unassembled WGS sequence"/>
</dbReference>
<keyword evidence="4 13" id="KW-0436">Ligase</keyword>
<dbReference type="NCBIfam" id="TIGR00418">
    <property type="entry name" value="thrS"/>
    <property type="match status" value="1"/>
</dbReference>
<dbReference type="Gene3D" id="3.40.50.800">
    <property type="entry name" value="Anticodon-binding domain"/>
    <property type="match status" value="1"/>
</dbReference>
<dbReference type="InterPro" id="IPR006195">
    <property type="entry name" value="aa-tRNA-synth_II"/>
</dbReference>
<comment type="catalytic activity">
    <reaction evidence="12 13">
        <text>tRNA(Thr) + L-threonine + ATP = L-threonyl-tRNA(Thr) + AMP + diphosphate + H(+)</text>
        <dbReference type="Rhea" id="RHEA:24624"/>
        <dbReference type="Rhea" id="RHEA-COMP:9670"/>
        <dbReference type="Rhea" id="RHEA-COMP:9704"/>
        <dbReference type="ChEBI" id="CHEBI:15378"/>
        <dbReference type="ChEBI" id="CHEBI:30616"/>
        <dbReference type="ChEBI" id="CHEBI:33019"/>
        <dbReference type="ChEBI" id="CHEBI:57926"/>
        <dbReference type="ChEBI" id="CHEBI:78442"/>
        <dbReference type="ChEBI" id="CHEBI:78534"/>
        <dbReference type="ChEBI" id="CHEBI:456215"/>
        <dbReference type="EC" id="6.1.1.3"/>
    </reaction>
</comment>
<evidence type="ECO:0000256" key="10">
    <source>
        <dbReference type="ARBA" id="ARBA00022917"/>
    </source>
</evidence>
<dbReference type="InterPro" id="IPR002314">
    <property type="entry name" value="aa-tRNA-synt_IIb"/>
</dbReference>
<feature type="domain" description="Aminoacyl-transfer RNA synthetases class-II family profile" evidence="14">
    <location>
        <begin position="209"/>
        <end position="480"/>
    </location>
</feature>
<comment type="caution">
    <text evidence="13">Lacks conserved residue(s) required for the propagation of feature annotation.</text>
</comment>
<evidence type="ECO:0000256" key="11">
    <source>
        <dbReference type="ARBA" id="ARBA00023146"/>
    </source>
</evidence>
<dbReference type="PANTHER" id="PTHR11451">
    <property type="entry name" value="THREONINE-TRNA LIGASE"/>
    <property type="match status" value="1"/>
</dbReference>
<dbReference type="GO" id="GO:0046872">
    <property type="term" value="F:metal ion binding"/>
    <property type="evidence" value="ECO:0007669"/>
    <property type="project" value="UniProtKB-KW"/>
</dbReference>
<dbReference type="Gene3D" id="3.30.980.10">
    <property type="entry name" value="Threonyl-trna Synthetase, Chain A, domain 2"/>
    <property type="match status" value="1"/>
</dbReference>
<reference evidence="15 16" key="1">
    <citation type="journal article" date="2016" name="Nat. Commun.">
        <title>Thousands of microbial genomes shed light on interconnected biogeochemical processes in an aquifer system.</title>
        <authorList>
            <person name="Anantharaman K."/>
            <person name="Brown C.T."/>
            <person name="Hug L.A."/>
            <person name="Sharon I."/>
            <person name="Castelle C.J."/>
            <person name="Probst A.J."/>
            <person name="Thomas B.C."/>
            <person name="Singh A."/>
            <person name="Wilkins M.J."/>
            <person name="Karaoz U."/>
            <person name="Brodie E.L."/>
            <person name="Williams K.H."/>
            <person name="Hubbard S.S."/>
            <person name="Banfield J.F."/>
        </authorList>
    </citation>
    <scope>NUCLEOTIDE SEQUENCE [LARGE SCALE GENOMIC DNA]</scope>
</reference>
<dbReference type="PANTHER" id="PTHR11451:SF44">
    <property type="entry name" value="THREONINE--TRNA LIGASE, CHLOROPLASTIC_MITOCHONDRIAL 2"/>
    <property type="match status" value="1"/>
</dbReference>
<dbReference type="SUPFAM" id="SSF55186">
    <property type="entry name" value="ThrRS/AlaRS common domain"/>
    <property type="match status" value="1"/>
</dbReference>
<evidence type="ECO:0000256" key="9">
    <source>
        <dbReference type="ARBA" id="ARBA00022884"/>
    </source>
</evidence>
<dbReference type="GO" id="GO:0000049">
    <property type="term" value="F:tRNA binding"/>
    <property type="evidence" value="ECO:0007669"/>
    <property type="project" value="UniProtKB-KW"/>
</dbReference>
<dbReference type="InterPro" id="IPR036621">
    <property type="entry name" value="Anticodon-bd_dom_sf"/>
</dbReference>
<keyword evidence="7 13" id="KW-0862">Zinc</keyword>
<keyword evidence="11 13" id="KW-0030">Aminoacyl-tRNA synthetase</keyword>